<name>A0A2Z6M2I6_TRISU</name>
<gene>
    <name evidence="1" type="ORF">TSUD_101950</name>
</gene>
<protein>
    <submittedName>
        <fullName evidence="1">Uncharacterized protein</fullName>
    </submittedName>
</protein>
<keyword evidence="2" id="KW-1185">Reference proteome</keyword>
<accession>A0A2Z6M2I6</accession>
<sequence length="139" mass="15882">MKHNGNAVISIEDKKETDEEFISRLFDPASGLLDEDTAEILWILCMEDLIHVRKDIGDFGLCLPKESLSSNNEISTEIGSISRENMQKLISTCNPQLKENFLNCLRKNNVPFQDESKNWKDGFVEVVEMDRPMKGRFSA</sequence>
<reference evidence="2" key="1">
    <citation type="journal article" date="2017" name="Front. Plant Sci.">
        <title>Climate Clever Clovers: New Paradigm to Reduce the Environmental Footprint of Ruminants by Breeding Low Methanogenic Forages Utilizing Haplotype Variation.</title>
        <authorList>
            <person name="Kaur P."/>
            <person name="Appels R."/>
            <person name="Bayer P.E."/>
            <person name="Keeble-Gagnere G."/>
            <person name="Wang J."/>
            <person name="Hirakawa H."/>
            <person name="Shirasawa K."/>
            <person name="Vercoe P."/>
            <person name="Stefanova K."/>
            <person name="Durmic Z."/>
            <person name="Nichols P."/>
            <person name="Revell C."/>
            <person name="Isobe S.N."/>
            <person name="Edwards D."/>
            <person name="Erskine W."/>
        </authorList>
    </citation>
    <scope>NUCLEOTIDE SEQUENCE [LARGE SCALE GENOMIC DNA]</scope>
    <source>
        <strain evidence="2">cv. Daliak</strain>
    </source>
</reference>
<dbReference type="EMBL" id="DF973333">
    <property type="protein sequence ID" value="GAU26361.1"/>
    <property type="molecule type" value="Genomic_DNA"/>
</dbReference>
<evidence type="ECO:0000313" key="2">
    <source>
        <dbReference type="Proteomes" id="UP000242715"/>
    </source>
</evidence>
<proteinExistence type="predicted"/>
<dbReference type="AlphaFoldDB" id="A0A2Z6M2I6"/>
<organism evidence="1 2">
    <name type="scientific">Trifolium subterraneum</name>
    <name type="common">Subterranean clover</name>
    <dbReference type="NCBI Taxonomy" id="3900"/>
    <lineage>
        <taxon>Eukaryota</taxon>
        <taxon>Viridiplantae</taxon>
        <taxon>Streptophyta</taxon>
        <taxon>Embryophyta</taxon>
        <taxon>Tracheophyta</taxon>
        <taxon>Spermatophyta</taxon>
        <taxon>Magnoliopsida</taxon>
        <taxon>eudicotyledons</taxon>
        <taxon>Gunneridae</taxon>
        <taxon>Pentapetalae</taxon>
        <taxon>rosids</taxon>
        <taxon>fabids</taxon>
        <taxon>Fabales</taxon>
        <taxon>Fabaceae</taxon>
        <taxon>Papilionoideae</taxon>
        <taxon>50 kb inversion clade</taxon>
        <taxon>NPAAA clade</taxon>
        <taxon>Hologalegina</taxon>
        <taxon>IRL clade</taxon>
        <taxon>Trifolieae</taxon>
        <taxon>Trifolium</taxon>
    </lineage>
</organism>
<dbReference type="Proteomes" id="UP000242715">
    <property type="component" value="Unassembled WGS sequence"/>
</dbReference>
<evidence type="ECO:0000313" key="1">
    <source>
        <dbReference type="EMBL" id="GAU26361.1"/>
    </source>
</evidence>